<protein>
    <submittedName>
        <fullName evidence="2">Uncharacterized protein</fullName>
    </submittedName>
</protein>
<feature type="compositionally biased region" description="Basic and acidic residues" evidence="1">
    <location>
        <begin position="273"/>
        <end position="286"/>
    </location>
</feature>
<evidence type="ECO:0000313" key="2">
    <source>
        <dbReference type="EMBL" id="CAL1298976.1"/>
    </source>
</evidence>
<sequence>MSERGEFGASQVPYQELYSFASSLFGYLYFHLNMHSYRVSTSEHFKEIIGRAIFRIRKDTHKFNAEVLESCGYTDDKLSLCQKICNSYPNNDYFRKLYYISTFILEMMFWWHTTSDAVDLSMGPSLWITIFRNSFESEFQIHGGWQGFAEAGNECCQLLSNEILPGEALLPAYFQGVIAAIGRLNPPSPNVEINETLEALESLNFIPMETDDASVDEAAQVAESVREIEENRPVESKEETEEDQSEEVVERSKMHSPALGGNVVQTENPCEGTSEKSEEGTSERLGNRSLRKRRHNSPPKSDSDSEPEYLSPSKAKMDRK</sequence>
<reference evidence="2 3" key="1">
    <citation type="submission" date="2024-04" db="EMBL/GenBank/DDBJ databases">
        <authorList>
            <person name="Rising A."/>
            <person name="Reimegard J."/>
            <person name="Sonavane S."/>
            <person name="Akerstrom W."/>
            <person name="Nylinder S."/>
            <person name="Hedman E."/>
            <person name="Kallberg Y."/>
        </authorList>
    </citation>
    <scope>NUCLEOTIDE SEQUENCE [LARGE SCALE GENOMIC DNA]</scope>
</reference>
<feature type="region of interest" description="Disordered" evidence="1">
    <location>
        <begin position="224"/>
        <end position="320"/>
    </location>
</feature>
<organism evidence="2 3">
    <name type="scientific">Larinioides sclopetarius</name>
    <dbReference type="NCBI Taxonomy" id="280406"/>
    <lineage>
        <taxon>Eukaryota</taxon>
        <taxon>Metazoa</taxon>
        <taxon>Ecdysozoa</taxon>
        <taxon>Arthropoda</taxon>
        <taxon>Chelicerata</taxon>
        <taxon>Arachnida</taxon>
        <taxon>Araneae</taxon>
        <taxon>Araneomorphae</taxon>
        <taxon>Entelegynae</taxon>
        <taxon>Araneoidea</taxon>
        <taxon>Araneidae</taxon>
        <taxon>Larinioides</taxon>
    </lineage>
</organism>
<feature type="compositionally biased region" description="Basic and acidic residues" evidence="1">
    <location>
        <begin position="224"/>
        <end position="237"/>
    </location>
</feature>
<evidence type="ECO:0000313" key="3">
    <source>
        <dbReference type="Proteomes" id="UP001497382"/>
    </source>
</evidence>
<keyword evidence="3" id="KW-1185">Reference proteome</keyword>
<gene>
    <name evidence="2" type="ORF">LARSCL_LOCUS21097</name>
</gene>
<comment type="caution">
    <text evidence="2">The sequence shown here is derived from an EMBL/GenBank/DDBJ whole genome shotgun (WGS) entry which is preliminary data.</text>
</comment>
<accession>A0AAV2BRR2</accession>
<dbReference type="Proteomes" id="UP001497382">
    <property type="component" value="Unassembled WGS sequence"/>
</dbReference>
<evidence type="ECO:0000256" key="1">
    <source>
        <dbReference type="SAM" id="MobiDB-lite"/>
    </source>
</evidence>
<dbReference type="AlphaFoldDB" id="A0AAV2BRR2"/>
<proteinExistence type="predicted"/>
<dbReference type="EMBL" id="CAXIEN010000481">
    <property type="protein sequence ID" value="CAL1298976.1"/>
    <property type="molecule type" value="Genomic_DNA"/>
</dbReference>
<name>A0AAV2BRR2_9ARAC</name>
<feature type="compositionally biased region" description="Acidic residues" evidence="1">
    <location>
        <begin position="238"/>
        <end position="247"/>
    </location>
</feature>